<evidence type="ECO:0000313" key="3">
    <source>
        <dbReference type="Proteomes" id="UP000003571"/>
    </source>
</evidence>
<feature type="domain" description="Bacterial Pleckstrin homology" evidence="1">
    <location>
        <begin position="5"/>
        <end position="125"/>
    </location>
</feature>
<dbReference type="AlphaFoldDB" id="H7EJN0"/>
<keyword evidence="3" id="KW-1185">Reference proteome</keyword>
<dbReference type="Proteomes" id="UP000003571">
    <property type="component" value="Unassembled WGS sequence"/>
</dbReference>
<protein>
    <recommendedName>
        <fullName evidence="1">Bacterial Pleckstrin homology domain-containing protein</fullName>
    </recommendedName>
</protein>
<dbReference type="eggNOG" id="ENOG503172B">
    <property type="taxonomic scope" value="Bacteria"/>
</dbReference>
<evidence type="ECO:0000313" key="2">
    <source>
        <dbReference type="EMBL" id="EIC02150.1"/>
    </source>
</evidence>
<organism evidence="2 3">
    <name type="scientific">Treponema saccharophilum DSM 2985</name>
    <dbReference type="NCBI Taxonomy" id="907348"/>
    <lineage>
        <taxon>Bacteria</taxon>
        <taxon>Pseudomonadati</taxon>
        <taxon>Spirochaetota</taxon>
        <taxon>Spirochaetia</taxon>
        <taxon>Spirochaetales</taxon>
        <taxon>Treponemataceae</taxon>
        <taxon>Treponema</taxon>
    </lineage>
</organism>
<dbReference type="CDD" id="cd13225">
    <property type="entry name" value="PH-like_bacteria"/>
    <property type="match status" value="1"/>
</dbReference>
<reference evidence="2 3" key="1">
    <citation type="submission" date="2011-09" db="EMBL/GenBank/DDBJ databases">
        <title>The draft genome of Treponema saccharophilum DSM 2985.</title>
        <authorList>
            <consortium name="US DOE Joint Genome Institute (JGI-PGF)"/>
            <person name="Lucas S."/>
            <person name="Copeland A."/>
            <person name="Lapidus A."/>
            <person name="Glavina del Rio T."/>
            <person name="Dalin E."/>
            <person name="Tice H."/>
            <person name="Bruce D."/>
            <person name="Goodwin L."/>
            <person name="Pitluck S."/>
            <person name="Peters L."/>
            <person name="Kyrpides N."/>
            <person name="Mavromatis K."/>
            <person name="Ivanova N."/>
            <person name="Markowitz V."/>
            <person name="Cheng J.-F."/>
            <person name="Hugenholtz P."/>
            <person name="Woyke T."/>
            <person name="Wu D."/>
            <person name="Gronow S."/>
            <person name="Wellnitz S."/>
            <person name="Brambilla E."/>
            <person name="Klenk H.-P."/>
            <person name="Eisen J.A."/>
        </authorList>
    </citation>
    <scope>NUCLEOTIDE SEQUENCE [LARGE SCALE GENOMIC DNA]</scope>
    <source>
        <strain evidence="2 3">DSM 2985</strain>
    </source>
</reference>
<accession>H7EJN0</accession>
<dbReference type="SUPFAM" id="SSF50729">
    <property type="entry name" value="PH domain-like"/>
    <property type="match status" value="1"/>
</dbReference>
<name>H7EJN0_9SPIR</name>
<dbReference type="PATRIC" id="fig|907348.3.peg.1077"/>
<sequence length="126" mass="14074">MINISNDSVFNLKPIPLSDVRGELPAMLIPGEQIVAAFRTVRDQLLFTDKRIISVDVQGLTGKRKSYTSLPYSKVQFYTVQTPGLLELVADSELELMFTNGFTAKFEIKGNFDILGLCKVISQFVL</sequence>
<dbReference type="OrthoDB" id="9803613at2"/>
<dbReference type="RefSeq" id="WP_002703501.1">
    <property type="nucleotide sequence ID" value="NZ_AGRW01000042.1"/>
</dbReference>
<proteinExistence type="predicted"/>
<dbReference type="EMBL" id="AGRW01000042">
    <property type="protein sequence ID" value="EIC02150.1"/>
    <property type="molecule type" value="Genomic_DNA"/>
</dbReference>
<dbReference type="InterPro" id="IPR037063">
    <property type="entry name" value="PHb_sf"/>
</dbReference>
<comment type="caution">
    <text evidence="2">The sequence shown here is derived from an EMBL/GenBank/DDBJ whole genome shotgun (WGS) entry which is preliminary data.</text>
</comment>
<dbReference type="STRING" id="907348.TresaDRAFT_2130"/>
<dbReference type="Pfam" id="PF08000">
    <property type="entry name" value="bPH_1"/>
    <property type="match status" value="1"/>
</dbReference>
<dbReference type="Gene3D" id="2.30.29.50">
    <property type="entry name" value="Bacterial Pleckstrin homology domain"/>
    <property type="match status" value="1"/>
</dbReference>
<gene>
    <name evidence="2" type="ORF">TresaDRAFT_2130</name>
</gene>
<evidence type="ECO:0000259" key="1">
    <source>
        <dbReference type="Pfam" id="PF08000"/>
    </source>
</evidence>
<dbReference type="InterPro" id="IPR012544">
    <property type="entry name" value="PHb"/>
</dbReference>